<evidence type="ECO:0000259" key="8">
    <source>
        <dbReference type="PROSITE" id="PS50850"/>
    </source>
</evidence>
<dbReference type="PANTHER" id="PTHR23513">
    <property type="entry name" value="INTEGRAL MEMBRANE EFFLUX PROTEIN-RELATED"/>
    <property type="match status" value="1"/>
</dbReference>
<dbReference type="SUPFAM" id="SSF103473">
    <property type="entry name" value="MFS general substrate transporter"/>
    <property type="match status" value="1"/>
</dbReference>
<evidence type="ECO:0000256" key="3">
    <source>
        <dbReference type="ARBA" id="ARBA00022692"/>
    </source>
</evidence>
<protein>
    <submittedName>
        <fullName evidence="9">Chloramphenicol efflux pump</fullName>
    </submittedName>
</protein>
<evidence type="ECO:0000256" key="7">
    <source>
        <dbReference type="SAM" id="Phobius"/>
    </source>
</evidence>
<dbReference type="GO" id="GO:0005886">
    <property type="term" value="C:plasma membrane"/>
    <property type="evidence" value="ECO:0007669"/>
    <property type="project" value="UniProtKB-SubCell"/>
</dbReference>
<dbReference type="InterPro" id="IPR011701">
    <property type="entry name" value="MFS"/>
</dbReference>
<feature type="transmembrane region" description="Helical" evidence="7">
    <location>
        <begin position="100"/>
        <end position="122"/>
    </location>
</feature>
<feature type="transmembrane region" description="Helical" evidence="7">
    <location>
        <begin position="379"/>
        <end position="407"/>
    </location>
</feature>
<proteinExistence type="predicted"/>
<feature type="transmembrane region" description="Helical" evidence="7">
    <location>
        <begin position="341"/>
        <end position="359"/>
    </location>
</feature>
<dbReference type="PROSITE" id="PS50850">
    <property type="entry name" value="MFS"/>
    <property type="match status" value="1"/>
</dbReference>
<evidence type="ECO:0000313" key="10">
    <source>
        <dbReference type="Proteomes" id="UP000657592"/>
    </source>
</evidence>
<sequence length="503" mass="53270">MSEGGPTLDDMSENAASAQADASAGVAPPGGMRTFLHVLVNTAIANITTSYLWFALTFWVYIETESVLATGVIGGAYMLLVAVFSMLFGTLVDRFRKKAVMVWATLIAFGVFCLDTAFFFALPEAAILDIEGAPWFWIFAVVMLAGAVVEQLRNIALSTTVTLLVPAERRANANGLVGTVQGLMFLVTSVFSGLSVGMLGMGPTLLIGLVLMGLALLHLTLLRIPEPEIVSAEGQPSWMDVRSGWRAVRAARGLFALVLFTTLNNLVGGVYMALMDPYGLTLFSVEMWGVWLAVGSSGFIVGGALIAKFGLGRNPVRTMLVVAAAIGLVGALFGIREWAWLYVAGIWIYMAAVPAVEAAEQTVIQRVVPYEKQGRVFGFAMMFEAAAAPITAFLIAPIAEYAIIPYMDSPAGQRQWGWLLGEGDARGIALVFLVAGLVASLLALAALLSPVYRVISRQYAESEPPEPLGDEPPAVAGAAPGPSAGPPPGEEGHPGPAAEPYLR</sequence>
<evidence type="ECO:0000256" key="2">
    <source>
        <dbReference type="ARBA" id="ARBA00022475"/>
    </source>
</evidence>
<dbReference type="EMBL" id="BMJY01000015">
    <property type="protein sequence ID" value="GGH48900.1"/>
    <property type="molecule type" value="Genomic_DNA"/>
</dbReference>
<feature type="transmembrane region" description="Helical" evidence="7">
    <location>
        <begin position="287"/>
        <end position="306"/>
    </location>
</feature>
<dbReference type="Gene3D" id="1.20.1250.20">
    <property type="entry name" value="MFS general substrate transporter like domains"/>
    <property type="match status" value="1"/>
</dbReference>
<evidence type="ECO:0000256" key="4">
    <source>
        <dbReference type="ARBA" id="ARBA00022989"/>
    </source>
</evidence>
<dbReference type="CDD" id="cd06173">
    <property type="entry name" value="MFS_MefA_like"/>
    <property type="match status" value="1"/>
</dbReference>
<feature type="transmembrane region" description="Helical" evidence="7">
    <location>
        <begin position="173"/>
        <end position="194"/>
    </location>
</feature>
<gene>
    <name evidence="9" type="ORF">GCM10010921_26710</name>
</gene>
<accession>A0A917MML1</accession>
<evidence type="ECO:0000313" key="9">
    <source>
        <dbReference type="EMBL" id="GGH48900.1"/>
    </source>
</evidence>
<feature type="transmembrane region" description="Helical" evidence="7">
    <location>
        <begin position="68"/>
        <end position="88"/>
    </location>
</feature>
<feature type="transmembrane region" description="Helical" evidence="7">
    <location>
        <begin position="200"/>
        <end position="222"/>
    </location>
</feature>
<feature type="transmembrane region" description="Helical" evidence="7">
    <location>
        <begin position="134"/>
        <end position="152"/>
    </location>
</feature>
<dbReference type="GO" id="GO:0022857">
    <property type="term" value="F:transmembrane transporter activity"/>
    <property type="evidence" value="ECO:0007669"/>
    <property type="project" value="InterPro"/>
</dbReference>
<comment type="subcellular location">
    <subcellularLocation>
        <location evidence="1">Cell membrane</location>
        <topology evidence="1">Multi-pass membrane protein</topology>
    </subcellularLocation>
</comment>
<feature type="region of interest" description="Disordered" evidence="6">
    <location>
        <begin position="462"/>
        <end position="503"/>
    </location>
</feature>
<feature type="compositionally biased region" description="Low complexity" evidence="6">
    <location>
        <begin position="471"/>
        <end position="482"/>
    </location>
</feature>
<keyword evidence="2" id="KW-1003">Cell membrane</keyword>
<feature type="domain" description="Major facilitator superfamily (MFS) profile" evidence="8">
    <location>
        <begin position="34"/>
        <end position="453"/>
    </location>
</feature>
<evidence type="ECO:0000256" key="5">
    <source>
        <dbReference type="ARBA" id="ARBA00023136"/>
    </source>
</evidence>
<dbReference type="AlphaFoldDB" id="A0A917MML1"/>
<feature type="transmembrane region" description="Helical" evidence="7">
    <location>
        <begin position="427"/>
        <end position="448"/>
    </location>
</feature>
<keyword evidence="5 7" id="KW-0472">Membrane</keyword>
<evidence type="ECO:0000256" key="6">
    <source>
        <dbReference type="SAM" id="MobiDB-lite"/>
    </source>
</evidence>
<dbReference type="PANTHER" id="PTHR23513:SF6">
    <property type="entry name" value="MAJOR FACILITATOR SUPERFAMILY ASSOCIATED DOMAIN-CONTAINING PROTEIN"/>
    <property type="match status" value="1"/>
</dbReference>
<comment type="caution">
    <text evidence="9">The sequence shown here is derived from an EMBL/GenBank/DDBJ whole genome shotgun (WGS) entry which is preliminary data.</text>
</comment>
<dbReference type="Proteomes" id="UP000657592">
    <property type="component" value="Unassembled WGS sequence"/>
</dbReference>
<feature type="transmembrane region" description="Helical" evidence="7">
    <location>
        <begin position="38"/>
        <end position="62"/>
    </location>
</feature>
<dbReference type="Pfam" id="PF07690">
    <property type="entry name" value="MFS_1"/>
    <property type="match status" value="1"/>
</dbReference>
<name>A0A917MML1_9MICO</name>
<feature type="compositionally biased region" description="Low complexity" evidence="6">
    <location>
        <begin position="494"/>
        <end position="503"/>
    </location>
</feature>
<evidence type="ECO:0000256" key="1">
    <source>
        <dbReference type="ARBA" id="ARBA00004651"/>
    </source>
</evidence>
<keyword evidence="4 7" id="KW-1133">Transmembrane helix</keyword>
<reference evidence="9" key="1">
    <citation type="journal article" date="2014" name="Int. J. Syst. Evol. Microbiol.">
        <title>Complete genome sequence of Corynebacterium casei LMG S-19264T (=DSM 44701T), isolated from a smear-ripened cheese.</title>
        <authorList>
            <consortium name="US DOE Joint Genome Institute (JGI-PGF)"/>
            <person name="Walter F."/>
            <person name="Albersmeier A."/>
            <person name="Kalinowski J."/>
            <person name="Ruckert C."/>
        </authorList>
    </citation>
    <scope>NUCLEOTIDE SEQUENCE</scope>
    <source>
        <strain evidence="9">CGMCC 1.15794</strain>
    </source>
</reference>
<keyword evidence="3 7" id="KW-0812">Transmembrane</keyword>
<keyword evidence="10" id="KW-1185">Reference proteome</keyword>
<dbReference type="InterPro" id="IPR020846">
    <property type="entry name" value="MFS_dom"/>
</dbReference>
<feature type="transmembrane region" description="Helical" evidence="7">
    <location>
        <begin position="254"/>
        <end position="275"/>
    </location>
</feature>
<reference evidence="9" key="2">
    <citation type="submission" date="2020-09" db="EMBL/GenBank/DDBJ databases">
        <authorList>
            <person name="Sun Q."/>
            <person name="Zhou Y."/>
        </authorList>
    </citation>
    <scope>NUCLEOTIDE SEQUENCE</scope>
    <source>
        <strain evidence="9">CGMCC 1.15794</strain>
    </source>
</reference>
<organism evidence="9 10">
    <name type="scientific">Microbacterium album</name>
    <dbReference type="NCBI Taxonomy" id="2053191"/>
    <lineage>
        <taxon>Bacteria</taxon>
        <taxon>Bacillati</taxon>
        <taxon>Actinomycetota</taxon>
        <taxon>Actinomycetes</taxon>
        <taxon>Micrococcales</taxon>
        <taxon>Microbacteriaceae</taxon>
        <taxon>Microbacterium</taxon>
    </lineage>
</organism>
<dbReference type="InterPro" id="IPR036259">
    <property type="entry name" value="MFS_trans_sf"/>
</dbReference>
<feature type="transmembrane region" description="Helical" evidence="7">
    <location>
        <begin position="318"/>
        <end position="335"/>
    </location>
</feature>